<accession>A0A1I0N8I4</accession>
<dbReference type="STRING" id="355548.SAMN04487945_0656"/>
<dbReference type="RefSeq" id="WP_245708123.1">
    <property type="nucleotide sequence ID" value="NZ_FOJA01000001.1"/>
</dbReference>
<dbReference type="AlphaFoldDB" id="A0A1I0N8I4"/>
<organism evidence="1 2">
    <name type="scientific">Halobacterium jilantaiense</name>
    <dbReference type="NCBI Taxonomy" id="355548"/>
    <lineage>
        <taxon>Archaea</taxon>
        <taxon>Methanobacteriati</taxon>
        <taxon>Methanobacteriota</taxon>
        <taxon>Stenosarchaea group</taxon>
        <taxon>Halobacteria</taxon>
        <taxon>Halobacteriales</taxon>
        <taxon>Halobacteriaceae</taxon>
        <taxon>Halobacterium</taxon>
    </lineage>
</organism>
<dbReference type="InterPro" id="IPR055950">
    <property type="entry name" value="DUF7528"/>
</dbReference>
<dbReference type="EMBL" id="FOJA01000001">
    <property type="protein sequence ID" value="SEV96996.1"/>
    <property type="molecule type" value="Genomic_DNA"/>
</dbReference>
<keyword evidence="2" id="KW-1185">Reference proteome</keyword>
<reference evidence="1 2" key="1">
    <citation type="submission" date="2016-10" db="EMBL/GenBank/DDBJ databases">
        <authorList>
            <person name="de Groot N.N."/>
        </authorList>
    </citation>
    <scope>NUCLEOTIDE SEQUENCE [LARGE SCALE GENOMIC DNA]</scope>
    <source>
        <strain evidence="1 2">CGMCC 1.5337</strain>
    </source>
</reference>
<name>A0A1I0N8I4_9EURY</name>
<protein>
    <submittedName>
        <fullName evidence="1">Uncharacterized protein</fullName>
    </submittedName>
</protein>
<proteinExistence type="predicted"/>
<evidence type="ECO:0000313" key="2">
    <source>
        <dbReference type="Proteomes" id="UP000198518"/>
    </source>
</evidence>
<gene>
    <name evidence="1" type="ORF">SAMN04487945_0656</name>
</gene>
<dbReference type="Proteomes" id="UP000198518">
    <property type="component" value="Unassembled WGS sequence"/>
</dbReference>
<dbReference type="Pfam" id="PF24372">
    <property type="entry name" value="DUF7528"/>
    <property type="match status" value="1"/>
</dbReference>
<sequence length="144" mass="15690">MPALLVAFSDSDSVDAEPTDDGVELSVDGDRLVLSRAAAAELRSAVGDALTERQSFGRTTGVYRSDGSYVVERRAAETTGNSTVFESFDDLWRVFDGLPERFVADDLDCVTGSRRHMLVWHFVEHPGFPASLAVQRPLTAEKGP</sequence>
<evidence type="ECO:0000313" key="1">
    <source>
        <dbReference type="EMBL" id="SEV96996.1"/>
    </source>
</evidence>